<dbReference type="InterPro" id="IPR011075">
    <property type="entry name" value="TetR_C"/>
</dbReference>
<dbReference type="Pfam" id="PF00440">
    <property type="entry name" value="TetR_N"/>
    <property type="match status" value="1"/>
</dbReference>
<dbReference type="PANTHER" id="PTHR47506">
    <property type="entry name" value="TRANSCRIPTIONAL REGULATORY PROTEIN"/>
    <property type="match status" value="1"/>
</dbReference>
<evidence type="ECO:0000256" key="1">
    <source>
        <dbReference type="ARBA" id="ARBA00023015"/>
    </source>
</evidence>
<evidence type="ECO:0000313" key="7">
    <source>
        <dbReference type="Proteomes" id="UP000287447"/>
    </source>
</evidence>
<organism evidence="6 7">
    <name type="scientific">Hwanghaeella grinnelliae</name>
    <dbReference type="NCBI Taxonomy" id="2500179"/>
    <lineage>
        <taxon>Bacteria</taxon>
        <taxon>Pseudomonadati</taxon>
        <taxon>Pseudomonadota</taxon>
        <taxon>Alphaproteobacteria</taxon>
        <taxon>Rhodospirillales</taxon>
        <taxon>Rhodospirillaceae</taxon>
        <taxon>Hwanghaeella</taxon>
    </lineage>
</organism>
<dbReference type="InterPro" id="IPR009057">
    <property type="entry name" value="Homeodomain-like_sf"/>
</dbReference>
<accession>A0A437QNU2</accession>
<dbReference type="Proteomes" id="UP000287447">
    <property type="component" value="Unassembled WGS sequence"/>
</dbReference>
<dbReference type="Gene3D" id="1.10.10.60">
    <property type="entry name" value="Homeodomain-like"/>
    <property type="match status" value="1"/>
</dbReference>
<comment type="caution">
    <text evidence="6">The sequence shown here is derived from an EMBL/GenBank/DDBJ whole genome shotgun (WGS) entry which is preliminary data.</text>
</comment>
<dbReference type="Pfam" id="PF16925">
    <property type="entry name" value="TetR_C_13"/>
    <property type="match status" value="1"/>
</dbReference>
<dbReference type="Gene3D" id="1.10.357.10">
    <property type="entry name" value="Tetracycline Repressor, domain 2"/>
    <property type="match status" value="1"/>
</dbReference>
<dbReference type="EMBL" id="SADE01000002">
    <property type="protein sequence ID" value="RVU36109.1"/>
    <property type="molecule type" value="Genomic_DNA"/>
</dbReference>
<evidence type="ECO:0000256" key="2">
    <source>
        <dbReference type="ARBA" id="ARBA00023125"/>
    </source>
</evidence>
<keyword evidence="2" id="KW-0238">DNA-binding</keyword>
<gene>
    <name evidence="6" type="ORF">EOI86_12835</name>
</gene>
<name>A0A437QNU2_9PROT</name>
<dbReference type="SUPFAM" id="SSF46689">
    <property type="entry name" value="Homeodomain-like"/>
    <property type="match status" value="1"/>
</dbReference>
<dbReference type="PANTHER" id="PTHR47506:SF1">
    <property type="entry name" value="HTH-TYPE TRANSCRIPTIONAL REGULATOR YJDC"/>
    <property type="match status" value="1"/>
</dbReference>
<reference evidence="7" key="1">
    <citation type="submission" date="2019-01" db="EMBL/GenBank/DDBJ databases">
        <title>Gri0909 isolated from a small marine red alga.</title>
        <authorList>
            <person name="Kim J."/>
            <person name="Jeong S.E."/>
            <person name="Jeon C.O."/>
        </authorList>
    </citation>
    <scope>NUCLEOTIDE SEQUENCE [LARGE SCALE GENOMIC DNA]</scope>
    <source>
        <strain evidence="7">Gri0909</strain>
    </source>
</reference>
<dbReference type="AlphaFoldDB" id="A0A437QNU2"/>
<evidence type="ECO:0000256" key="3">
    <source>
        <dbReference type="ARBA" id="ARBA00023163"/>
    </source>
</evidence>
<keyword evidence="3" id="KW-0804">Transcription</keyword>
<feature type="domain" description="Tetracyclin repressor-like C-terminal" evidence="5">
    <location>
        <begin position="85"/>
        <end position="186"/>
    </location>
</feature>
<proteinExistence type="predicted"/>
<keyword evidence="7" id="KW-1185">Reference proteome</keyword>
<evidence type="ECO:0000259" key="4">
    <source>
        <dbReference type="Pfam" id="PF00440"/>
    </source>
</evidence>
<protein>
    <submittedName>
        <fullName evidence="6">TetR/AcrR family transcriptional regulator</fullName>
    </submittedName>
</protein>
<dbReference type="GO" id="GO:0003677">
    <property type="term" value="F:DNA binding"/>
    <property type="evidence" value="ECO:0007669"/>
    <property type="project" value="UniProtKB-KW"/>
</dbReference>
<keyword evidence="1" id="KW-0805">Transcription regulation</keyword>
<dbReference type="InterPro" id="IPR036271">
    <property type="entry name" value="Tet_transcr_reg_TetR-rel_C_sf"/>
</dbReference>
<dbReference type="InterPro" id="IPR001647">
    <property type="entry name" value="HTH_TetR"/>
</dbReference>
<feature type="domain" description="HTH tetR-type" evidence="4">
    <location>
        <begin position="23"/>
        <end position="65"/>
    </location>
</feature>
<dbReference type="SUPFAM" id="SSF48498">
    <property type="entry name" value="Tetracyclin repressor-like, C-terminal domain"/>
    <property type="match status" value="1"/>
</dbReference>
<sequence length="204" mass="22046">MSIGCKRMARPKTYNRQEAVVKACKAFWEHGYQALGVRELERLTGLNQFAIRTDFGGKEGLYLEAMRFYADAAIATAMPPLRAGGIPAIVAFLRNLVTVGSMTSSPWGCLVVNTGIENARVQSGRLTEAVAYYWDALETHFKLALEIAQDSGDLPNDVEIDGLAKGLVAGVMGVHATNRSENSNTAGTDLVEILCGHLTLLRAS</sequence>
<evidence type="ECO:0000313" key="6">
    <source>
        <dbReference type="EMBL" id="RVU36109.1"/>
    </source>
</evidence>
<evidence type="ECO:0000259" key="5">
    <source>
        <dbReference type="Pfam" id="PF16925"/>
    </source>
</evidence>